<sequence>MAQVHHSDKSDNSGESIHQSLELITPAVEQNSEHQSPIEQVALTVSTADDLSMPVWTFRMWTIGLAS</sequence>
<evidence type="ECO:0000313" key="2">
    <source>
        <dbReference type="Proteomes" id="UP001162992"/>
    </source>
</evidence>
<dbReference type="EMBL" id="CM055092">
    <property type="protein sequence ID" value="KAJ7568776.1"/>
    <property type="molecule type" value="Genomic_DNA"/>
</dbReference>
<name>A0ACC2EQQ1_DIPCM</name>
<dbReference type="Proteomes" id="UP001162992">
    <property type="component" value="Chromosome 1"/>
</dbReference>
<evidence type="ECO:0000313" key="1">
    <source>
        <dbReference type="EMBL" id="KAJ7568776.1"/>
    </source>
</evidence>
<proteinExistence type="predicted"/>
<organism evidence="1 2">
    <name type="scientific">Diphasiastrum complanatum</name>
    <name type="common">Issler's clubmoss</name>
    <name type="synonym">Lycopodium complanatum</name>
    <dbReference type="NCBI Taxonomy" id="34168"/>
    <lineage>
        <taxon>Eukaryota</taxon>
        <taxon>Viridiplantae</taxon>
        <taxon>Streptophyta</taxon>
        <taxon>Embryophyta</taxon>
        <taxon>Tracheophyta</taxon>
        <taxon>Lycopodiopsida</taxon>
        <taxon>Lycopodiales</taxon>
        <taxon>Lycopodiaceae</taxon>
        <taxon>Lycopodioideae</taxon>
        <taxon>Diphasiastrum</taxon>
    </lineage>
</organism>
<keyword evidence="2" id="KW-1185">Reference proteome</keyword>
<protein>
    <submittedName>
        <fullName evidence="1">Uncharacterized protein</fullName>
    </submittedName>
</protein>
<reference evidence="2" key="1">
    <citation type="journal article" date="2024" name="Proc. Natl. Acad. Sci. U.S.A.">
        <title>Extraordinary preservation of gene collinearity over three hundred million years revealed in homosporous lycophytes.</title>
        <authorList>
            <person name="Li C."/>
            <person name="Wickell D."/>
            <person name="Kuo L.Y."/>
            <person name="Chen X."/>
            <person name="Nie B."/>
            <person name="Liao X."/>
            <person name="Peng D."/>
            <person name="Ji J."/>
            <person name="Jenkins J."/>
            <person name="Williams M."/>
            <person name="Shu S."/>
            <person name="Plott C."/>
            <person name="Barry K."/>
            <person name="Rajasekar S."/>
            <person name="Grimwood J."/>
            <person name="Han X."/>
            <person name="Sun S."/>
            <person name="Hou Z."/>
            <person name="He W."/>
            <person name="Dai G."/>
            <person name="Sun C."/>
            <person name="Schmutz J."/>
            <person name="Leebens-Mack J.H."/>
            <person name="Li F.W."/>
            <person name="Wang L."/>
        </authorList>
    </citation>
    <scope>NUCLEOTIDE SEQUENCE [LARGE SCALE GENOMIC DNA]</scope>
    <source>
        <strain evidence="2">cv. PW_Plant_1</strain>
    </source>
</reference>
<comment type="caution">
    <text evidence="1">The sequence shown here is derived from an EMBL/GenBank/DDBJ whole genome shotgun (WGS) entry which is preliminary data.</text>
</comment>
<gene>
    <name evidence="1" type="ORF">O6H91_01G047800</name>
</gene>
<accession>A0ACC2EQQ1</accession>